<dbReference type="InParanoid" id="A0A2R5G0K5"/>
<name>A0A2R5G0K5_9STRA</name>
<protein>
    <submittedName>
        <fullName evidence="1">Uncharacterized protein</fullName>
    </submittedName>
</protein>
<sequence>MLLNVEDDAPIMDLSGQQIGKLHIKLELGYVGAMPVANFEQKSSTRVVPKDGESGEEQWAAVNFDEHKGEKMQITMKITEAHGLSGAAAQGGVFLRCLTDIEKMRAEGVKPIIIEPIGGVRGPEIKLNFDFTKLSEPPLNKDLQTWLSSNSLELELWGTGTAAPPGVGGGTSVGATGNEAELRAENERLREELAKQKAKTCQIL</sequence>
<evidence type="ECO:0000313" key="1">
    <source>
        <dbReference type="EMBL" id="GBG24557.1"/>
    </source>
</evidence>
<gene>
    <name evidence="1" type="ORF">FCC1311_007762</name>
</gene>
<dbReference type="Proteomes" id="UP000241890">
    <property type="component" value="Unassembled WGS sequence"/>
</dbReference>
<reference evidence="1 2" key="1">
    <citation type="submission" date="2017-12" db="EMBL/GenBank/DDBJ databases">
        <title>Sequencing, de novo assembly and annotation of complete genome of a new Thraustochytrid species, strain FCC1311.</title>
        <authorList>
            <person name="Sedici K."/>
            <person name="Godart F."/>
            <person name="Aiese Cigliano R."/>
            <person name="Sanseverino W."/>
            <person name="Barakat M."/>
            <person name="Ortet P."/>
            <person name="Marechal E."/>
            <person name="Cagnac O."/>
            <person name="Amato A."/>
        </authorList>
    </citation>
    <scope>NUCLEOTIDE SEQUENCE [LARGE SCALE GENOMIC DNA]</scope>
</reference>
<evidence type="ECO:0000313" key="2">
    <source>
        <dbReference type="Proteomes" id="UP000241890"/>
    </source>
</evidence>
<dbReference type="EMBL" id="BEYU01000006">
    <property type="protein sequence ID" value="GBG24557.1"/>
    <property type="molecule type" value="Genomic_DNA"/>
</dbReference>
<proteinExistence type="predicted"/>
<accession>A0A2R5G0K5</accession>
<dbReference type="AlphaFoldDB" id="A0A2R5G0K5"/>
<organism evidence="1 2">
    <name type="scientific">Hondaea fermentalgiana</name>
    <dbReference type="NCBI Taxonomy" id="2315210"/>
    <lineage>
        <taxon>Eukaryota</taxon>
        <taxon>Sar</taxon>
        <taxon>Stramenopiles</taxon>
        <taxon>Bigyra</taxon>
        <taxon>Labyrinthulomycetes</taxon>
        <taxon>Thraustochytrida</taxon>
        <taxon>Thraustochytriidae</taxon>
        <taxon>Hondaea</taxon>
    </lineage>
</organism>
<keyword evidence="2" id="KW-1185">Reference proteome</keyword>
<comment type="caution">
    <text evidence="1">The sequence shown here is derived from an EMBL/GenBank/DDBJ whole genome shotgun (WGS) entry which is preliminary data.</text>
</comment>